<dbReference type="SUPFAM" id="SSF50346">
    <property type="entry name" value="PRC-barrel domain"/>
    <property type="match status" value="1"/>
</dbReference>
<dbReference type="InterPro" id="IPR052967">
    <property type="entry name" value="Stress_Response_Assoc"/>
</dbReference>
<comment type="caution">
    <text evidence="4">The sequence shown here is derived from an EMBL/GenBank/DDBJ whole genome shotgun (WGS) entry which is preliminary data.</text>
</comment>
<dbReference type="AlphaFoldDB" id="A0A0L6CKF4"/>
<sequence>MITTDQVQTVRGGNALDSNGEKIGSIGEVYLDDRTGNPAWVTVNTGLFGTSESFIPLQDASVEGKDVKVPYTKDKVKDAPRVDAEQHLDVEQEKELYRYYGVSYEGAGTADGQVGRTGGDDAPTETFRTGDVTGTGTGTADAGVGTGTAAAGTAAAGTAAAGTAAGTGLGDRAKEREAKADADVATNRAGFDAGPGERDRSSYDTKVGQTDTKAGVADTKAGVADTKAGVTGERAAAGDPRDLDGDGVVTRYEERLSVAKERREAGRVRLRKSVITEDQTVTVPLSREEVSLERIAIDNPEVVDGDPFGDDVREFVLYEEVPVVSKQAVAVERVGLRKNTVQEERQVTDKIRKEQIDLDGDGIPDNLKAGLKGDAKDTRR</sequence>
<dbReference type="GO" id="GO:0019684">
    <property type="term" value="P:photosynthesis, light reaction"/>
    <property type="evidence" value="ECO:0007669"/>
    <property type="project" value="InterPro"/>
</dbReference>
<dbReference type="PANTHER" id="PTHR38463">
    <property type="entry name" value="STRESS RESPONSE PROTEIN YSNF"/>
    <property type="match status" value="1"/>
</dbReference>
<gene>
    <name evidence="4" type="ORF">VV01_15435</name>
</gene>
<dbReference type="OrthoDB" id="3712018at2"/>
<feature type="domain" description="DUF2382" evidence="3">
    <location>
        <begin position="250"/>
        <end position="357"/>
    </location>
</feature>
<evidence type="ECO:0000313" key="5">
    <source>
        <dbReference type="Proteomes" id="UP000037397"/>
    </source>
</evidence>
<dbReference type="InterPro" id="IPR019060">
    <property type="entry name" value="DUF2382"/>
</dbReference>
<feature type="region of interest" description="Disordered" evidence="1">
    <location>
        <begin position="108"/>
        <end position="139"/>
    </location>
</feature>
<dbReference type="GO" id="GO:0030077">
    <property type="term" value="C:plasma membrane light-harvesting complex"/>
    <property type="evidence" value="ECO:0007669"/>
    <property type="project" value="InterPro"/>
</dbReference>
<keyword evidence="5" id="KW-1185">Reference proteome</keyword>
<dbReference type="RefSeq" id="WP_050670647.1">
    <property type="nucleotide sequence ID" value="NZ_LAIR01000002.1"/>
</dbReference>
<feature type="region of interest" description="Disordered" evidence="1">
    <location>
        <begin position="163"/>
        <end position="214"/>
    </location>
</feature>
<dbReference type="InterPro" id="IPR027275">
    <property type="entry name" value="PRC-brl_dom"/>
</dbReference>
<proteinExistence type="predicted"/>
<feature type="compositionally biased region" description="Low complexity" evidence="1">
    <location>
        <begin position="129"/>
        <end position="139"/>
    </location>
</feature>
<dbReference type="NCBIfam" id="TIGR02271">
    <property type="entry name" value="YsnF/AvaK domain"/>
    <property type="match status" value="1"/>
</dbReference>
<dbReference type="Pfam" id="PF05239">
    <property type="entry name" value="PRC"/>
    <property type="match status" value="1"/>
</dbReference>
<dbReference type="InterPro" id="IPR014747">
    <property type="entry name" value="Bac_photo_RC_H_C"/>
</dbReference>
<dbReference type="STRING" id="1631356.VV01_15435"/>
<feature type="domain" description="PRC-barrel" evidence="2">
    <location>
        <begin position="10"/>
        <end position="75"/>
    </location>
</feature>
<dbReference type="PATRIC" id="fig|1631356.3.peg.3060"/>
<protein>
    <recommendedName>
        <fullName evidence="6">Photosystem reaction center subunit H</fullName>
    </recommendedName>
</protein>
<dbReference type="PANTHER" id="PTHR38463:SF1">
    <property type="entry name" value="STRESS RESPONSE PROTEIN YSNF"/>
    <property type="match status" value="1"/>
</dbReference>
<evidence type="ECO:0008006" key="6">
    <source>
        <dbReference type="Google" id="ProtNLM"/>
    </source>
</evidence>
<accession>A0A0L6CKF4</accession>
<evidence type="ECO:0000313" key="4">
    <source>
        <dbReference type="EMBL" id="KNX38224.1"/>
    </source>
</evidence>
<name>A0A0L6CKF4_9MICO</name>
<dbReference type="EMBL" id="LAIR01000002">
    <property type="protein sequence ID" value="KNX38224.1"/>
    <property type="molecule type" value="Genomic_DNA"/>
</dbReference>
<reference evidence="5" key="1">
    <citation type="submission" date="2015-03" db="EMBL/GenBank/DDBJ databases">
        <title>Luteipulveratus halotolerans sp. nov., a novel actinobacterium (Dermacoccaceae) from Sarawak, Malaysia.</title>
        <authorList>
            <person name="Juboi H."/>
            <person name="Basik A."/>
            <person name="Shamsul S.S."/>
            <person name="Arnold P."/>
            <person name="Schmitt E.K."/>
            <person name="Sanglier J.-J."/>
            <person name="Yeo T."/>
        </authorList>
    </citation>
    <scope>NUCLEOTIDE SEQUENCE [LARGE SCALE GENOMIC DNA]</scope>
    <source>
        <strain evidence="5">C296001</strain>
    </source>
</reference>
<evidence type="ECO:0000259" key="2">
    <source>
        <dbReference type="Pfam" id="PF05239"/>
    </source>
</evidence>
<dbReference type="Proteomes" id="UP000037397">
    <property type="component" value="Unassembled WGS sequence"/>
</dbReference>
<evidence type="ECO:0000256" key="1">
    <source>
        <dbReference type="SAM" id="MobiDB-lite"/>
    </source>
</evidence>
<organism evidence="4 5">
    <name type="scientific">Luteipulveratus halotolerans</name>
    <dbReference type="NCBI Taxonomy" id="1631356"/>
    <lineage>
        <taxon>Bacteria</taxon>
        <taxon>Bacillati</taxon>
        <taxon>Actinomycetota</taxon>
        <taxon>Actinomycetes</taxon>
        <taxon>Micrococcales</taxon>
        <taxon>Dermacoccaceae</taxon>
        <taxon>Luteipulveratus</taxon>
    </lineage>
</organism>
<dbReference type="Pfam" id="PF09557">
    <property type="entry name" value="DUF2382"/>
    <property type="match status" value="1"/>
</dbReference>
<feature type="compositionally biased region" description="Basic and acidic residues" evidence="1">
    <location>
        <begin position="171"/>
        <end position="182"/>
    </location>
</feature>
<dbReference type="InterPro" id="IPR011033">
    <property type="entry name" value="PRC_barrel-like_sf"/>
</dbReference>
<dbReference type="Gene3D" id="3.90.50.10">
    <property type="entry name" value="Photosynthetic Reaction Center, subunit H, domain 2"/>
    <property type="match status" value="1"/>
</dbReference>
<feature type="region of interest" description="Disordered" evidence="1">
    <location>
        <begin position="358"/>
        <end position="380"/>
    </location>
</feature>
<evidence type="ECO:0000259" key="3">
    <source>
        <dbReference type="Pfam" id="PF09557"/>
    </source>
</evidence>
<feature type="compositionally biased region" description="Basic and acidic residues" evidence="1">
    <location>
        <begin position="371"/>
        <end position="380"/>
    </location>
</feature>